<keyword evidence="2" id="KW-1185">Reference proteome</keyword>
<dbReference type="Pfam" id="PF20391">
    <property type="entry name" value="DUF6686"/>
    <property type="match status" value="1"/>
</dbReference>
<gene>
    <name evidence="1" type="ORF">L21SP5_03744</name>
</gene>
<dbReference type="EMBL" id="CP013118">
    <property type="protein sequence ID" value="ALO17341.1"/>
    <property type="molecule type" value="Genomic_DNA"/>
</dbReference>
<dbReference type="AlphaFoldDB" id="A0A0S2I567"/>
<accession>A0A0S2I567</accession>
<evidence type="ECO:0000313" key="2">
    <source>
        <dbReference type="Proteomes" id="UP000064893"/>
    </source>
</evidence>
<dbReference type="KEGG" id="blq:L21SP5_03744"/>
<dbReference type="Proteomes" id="UP000064893">
    <property type="component" value="Chromosome"/>
</dbReference>
<evidence type="ECO:0000313" key="1">
    <source>
        <dbReference type="EMBL" id="ALO17341.1"/>
    </source>
</evidence>
<dbReference type="RefSeq" id="WP_057954625.1">
    <property type="nucleotide sequence ID" value="NZ_CP013118.1"/>
</dbReference>
<protein>
    <submittedName>
        <fullName evidence="1">Uncharacterized protein</fullName>
    </submittedName>
</protein>
<sequence>MEIISQTINGKIFKCTSCSAIHIEYKNINFNFSQIQYNHFKKIILKIDGKEFEERNRHTVYRRKIIIPT</sequence>
<reference evidence="1 2" key="1">
    <citation type="submission" date="2015-11" db="EMBL/GenBank/DDBJ databases">
        <title>Description and complete genome sequence of a novel strain predominating in hypersaline microbial mats and representing a new family of the Bacteriodetes phylum.</title>
        <authorList>
            <person name="Spring S."/>
            <person name="Bunk B."/>
            <person name="Sproer C."/>
            <person name="Klenk H.-P."/>
        </authorList>
    </citation>
    <scope>NUCLEOTIDE SEQUENCE [LARGE SCALE GENOMIC DNA]</scope>
    <source>
        <strain evidence="1 2">L21-Spi-D4</strain>
    </source>
</reference>
<organism evidence="1 2">
    <name type="scientific">Salinivirga cyanobacteriivorans</name>
    <dbReference type="NCBI Taxonomy" id="1307839"/>
    <lineage>
        <taxon>Bacteria</taxon>
        <taxon>Pseudomonadati</taxon>
        <taxon>Bacteroidota</taxon>
        <taxon>Bacteroidia</taxon>
        <taxon>Bacteroidales</taxon>
        <taxon>Salinivirgaceae</taxon>
        <taxon>Salinivirga</taxon>
    </lineage>
</organism>
<name>A0A0S2I567_9BACT</name>
<dbReference type="InterPro" id="IPR046508">
    <property type="entry name" value="DUF6686"/>
</dbReference>
<proteinExistence type="predicted"/>